<dbReference type="EMBL" id="LR027517">
    <property type="protein sequence ID" value="VCU52364.1"/>
    <property type="molecule type" value="Genomic_DNA"/>
</dbReference>
<dbReference type="SUPFAM" id="SSF52540">
    <property type="entry name" value="P-loop containing nucleoside triphosphate hydrolases"/>
    <property type="match status" value="1"/>
</dbReference>
<protein>
    <submittedName>
        <fullName evidence="4">tRNA modification GTPase MnmE</fullName>
    </submittedName>
</protein>
<sequence>MRLEGLEGKRARVRALLLQGLEALARTPVDPAPLRQALLDLEGPFLLVVVGEFNSGKSSLVNALLGEDLLPEGPTPTTDRIQLLEYGEEGREEGEGFLRLRKPHPLLRTLALVDTPGTNALLEHHEVLTRTFLPRADLILFVTSADRPLTRSEAEFLRLIRDWGKKVVLVVNKADLLSEDDREAVARYVAEGAREVLGEEVPVFLVSARLGKAGKDEGLERLRAHVARTLAEKALPLKLGAAIGVLRRLLRDGEVALAQEAEAVRQALATCEALEALLARHKERVRRDFAGQVALVERVFREVEERGHRFLDETVRLGRLPDLINAKVFRESFLKEVVQDAGARLERAVGEALRWLARREEELLLDALTLLKEARPVPKGEEPFLAPLEEALARFRPEEEAERLSGLAQEAVVRTLAGGVGGLGLGAALTLVLKGLVADLTGLLAGFFVAFLALSVLPRRKERAKRLLSQGLEEAYAAVRRALEEALEEGLARQEERFRGLYRDRCEALAERRHELKARKEALRRLREEAEALVA</sequence>
<name>A0A3P4APM8_THETH</name>
<dbReference type="Gene3D" id="3.40.50.300">
    <property type="entry name" value="P-loop containing nucleotide triphosphate hydrolases"/>
    <property type="match status" value="1"/>
</dbReference>
<dbReference type="InterPro" id="IPR051943">
    <property type="entry name" value="TRAFAC_Dynamin-like_GTPase"/>
</dbReference>
<evidence type="ECO:0000313" key="5">
    <source>
        <dbReference type="Proteomes" id="UP000279841"/>
    </source>
</evidence>
<gene>
    <name evidence="4" type="primary">mnmE_1</name>
    <name evidence="4" type="ORF">TTHN1_00111</name>
</gene>
<evidence type="ECO:0000256" key="2">
    <source>
        <dbReference type="SAM" id="Phobius"/>
    </source>
</evidence>
<dbReference type="InterPro" id="IPR027417">
    <property type="entry name" value="P-loop_NTPase"/>
</dbReference>
<keyword evidence="1" id="KW-0175">Coiled coil</keyword>
<dbReference type="RefSeq" id="WP_124104137.1">
    <property type="nucleotide sequence ID" value="NZ_LR027517.1"/>
</dbReference>
<dbReference type="InterPro" id="IPR006073">
    <property type="entry name" value="GTP-bd"/>
</dbReference>
<accession>A0A3P4APM8</accession>
<evidence type="ECO:0000259" key="3">
    <source>
        <dbReference type="Pfam" id="PF01926"/>
    </source>
</evidence>
<dbReference type="InterPro" id="IPR005225">
    <property type="entry name" value="Small_GTP-bd"/>
</dbReference>
<dbReference type="PANTHER" id="PTHR43681">
    <property type="entry name" value="TRANSMEMBRANE GTPASE FZO"/>
    <property type="match status" value="1"/>
</dbReference>
<dbReference type="PANTHER" id="PTHR43681:SF1">
    <property type="entry name" value="SARCALUMENIN"/>
    <property type="match status" value="1"/>
</dbReference>
<evidence type="ECO:0000256" key="1">
    <source>
        <dbReference type="SAM" id="Coils"/>
    </source>
</evidence>
<dbReference type="GO" id="GO:0005525">
    <property type="term" value="F:GTP binding"/>
    <property type="evidence" value="ECO:0007669"/>
    <property type="project" value="InterPro"/>
</dbReference>
<dbReference type="Pfam" id="PF01926">
    <property type="entry name" value="MMR_HSR1"/>
    <property type="match status" value="1"/>
</dbReference>
<organism evidence="4 5">
    <name type="scientific">Thermus thermophilus</name>
    <dbReference type="NCBI Taxonomy" id="274"/>
    <lineage>
        <taxon>Bacteria</taxon>
        <taxon>Thermotogati</taxon>
        <taxon>Deinococcota</taxon>
        <taxon>Deinococci</taxon>
        <taxon>Thermales</taxon>
        <taxon>Thermaceae</taxon>
        <taxon>Thermus</taxon>
    </lineage>
</organism>
<feature type="coiled-coil region" evidence="1">
    <location>
        <begin position="469"/>
        <end position="533"/>
    </location>
</feature>
<dbReference type="Proteomes" id="UP000279841">
    <property type="component" value="Chromosome"/>
</dbReference>
<keyword evidence="2" id="KW-1133">Transmembrane helix</keyword>
<reference evidence="4 5" key="1">
    <citation type="submission" date="2018-10" db="EMBL/GenBank/DDBJ databases">
        <authorList>
            <person name="Peiro R."/>
            <person name="Begona"/>
            <person name="Cbmso G."/>
            <person name="Lopez M."/>
            <person name="Gonzalez S."/>
            <person name="Sacristan E."/>
            <person name="Castillo E."/>
        </authorList>
    </citation>
    <scope>NUCLEOTIDE SEQUENCE [LARGE SCALE GENOMIC DNA]</scope>
    <source>
        <strain evidence="4">TTHNAR1</strain>
    </source>
</reference>
<feature type="transmembrane region" description="Helical" evidence="2">
    <location>
        <begin position="437"/>
        <end position="457"/>
    </location>
</feature>
<keyword evidence="2" id="KW-0812">Transmembrane</keyword>
<dbReference type="AlphaFoldDB" id="A0A3P4APM8"/>
<keyword evidence="2" id="KW-0472">Membrane</keyword>
<dbReference type="CDD" id="cd09912">
    <property type="entry name" value="DLP_2"/>
    <property type="match status" value="1"/>
</dbReference>
<dbReference type="NCBIfam" id="TIGR00231">
    <property type="entry name" value="small_GTP"/>
    <property type="match status" value="1"/>
</dbReference>
<proteinExistence type="predicted"/>
<evidence type="ECO:0000313" key="4">
    <source>
        <dbReference type="EMBL" id="VCU52364.1"/>
    </source>
</evidence>
<feature type="domain" description="G" evidence="3">
    <location>
        <begin position="48"/>
        <end position="173"/>
    </location>
</feature>